<comment type="caution">
    <text evidence="3">The sequence shown here is derived from an EMBL/GenBank/DDBJ whole genome shotgun (WGS) entry which is preliminary data.</text>
</comment>
<dbReference type="Proteomes" id="UP001497392">
    <property type="component" value="Unassembled WGS sequence"/>
</dbReference>
<evidence type="ECO:0000256" key="1">
    <source>
        <dbReference type="SAM" id="MobiDB-lite"/>
    </source>
</evidence>
<reference evidence="3 4" key="1">
    <citation type="submission" date="2024-06" db="EMBL/GenBank/DDBJ databases">
        <authorList>
            <person name="Kraege A."/>
            <person name="Thomma B."/>
        </authorList>
    </citation>
    <scope>NUCLEOTIDE SEQUENCE [LARGE SCALE GENOMIC DNA]</scope>
</reference>
<gene>
    <name evidence="3" type="primary">g10035</name>
    <name evidence="3" type="ORF">VP750_LOCUS9032</name>
</gene>
<feature type="compositionally biased region" description="Gly residues" evidence="1">
    <location>
        <begin position="383"/>
        <end position="427"/>
    </location>
</feature>
<evidence type="ECO:0000313" key="3">
    <source>
        <dbReference type="EMBL" id="CAL5227126.1"/>
    </source>
</evidence>
<dbReference type="EMBL" id="CAXHTA020000017">
    <property type="protein sequence ID" value="CAL5227126.1"/>
    <property type="molecule type" value="Genomic_DNA"/>
</dbReference>
<feature type="region of interest" description="Disordered" evidence="1">
    <location>
        <begin position="312"/>
        <end position="433"/>
    </location>
</feature>
<feature type="domain" description="SGNH hydrolase-type esterase" evidence="2">
    <location>
        <begin position="90"/>
        <end position="289"/>
    </location>
</feature>
<evidence type="ECO:0000313" key="4">
    <source>
        <dbReference type="Proteomes" id="UP001497392"/>
    </source>
</evidence>
<feature type="compositionally biased region" description="Gly residues" evidence="1">
    <location>
        <begin position="363"/>
        <end position="376"/>
    </location>
</feature>
<feature type="compositionally biased region" description="Low complexity" evidence="1">
    <location>
        <begin position="333"/>
        <end position="362"/>
    </location>
</feature>
<dbReference type="SUPFAM" id="SSF52266">
    <property type="entry name" value="SGNH hydrolase"/>
    <property type="match status" value="1"/>
</dbReference>
<dbReference type="Pfam" id="PF13472">
    <property type="entry name" value="Lipase_GDSL_2"/>
    <property type="match status" value="1"/>
</dbReference>
<dbReference type="InterPro" id="IPR036514">
    <property type="entry name" value="SGNH_hydro_sf"/>
</dbReference>
<evidence type="ECO:0000259" key="2">
    <source>
        <dbReference type="Pfam" id="PF13472"/>
    </source>
</evidence>
<organism evidence="3 4">
    <name type="scientific">Coccomyxa viridis</name>
    <dbReference type="NCBI Taxonomy" id="1274662"/>
    <lineage>
        <taxon>Eukaryota</taxon>
        <taxon>Viridiplantae</taxon>
        <taxon>Chlorophyta</taxon>
        <taxon>core chlorophytes</taxon>
        <taxon>Trebouxiophyceae</taxon>
        <taxon>Trebouxiophyceae incertae sedis</taxon>
        <taxon>Coccomyxaceae</taxon>
        <taxon>Coccomyxa</taxon>
    </lineage>
</organism>
<dbReference type="Gene3D" id="3.40.50.1110">
    <property type="entry name" value="SGNH hydrolase"/>
    <property type="match status" value="1"/>
</dbReference>
<protein>
    <submittedName>
        <fullName evidence="3">G10035 protein</fullName>
    </submittedName>
</protein>
<accession>A0ABP1G8M8</accession>
<dbReference type="InterPro" id="IPR013830">
    <property type="entry name" value="SGNH_hydro"/>
</dbReference>
<proteinExistence type="predicted"/>
<name>A0ABP1G8M8_9CHLO</name>
<sequence length="433" mass="43821">MPRYQEGRSSPRTPCAVAALWICSMRQLVISLGLLALFQCRPGVAEISNCGLPTGAQPINNEMWRSWHQRLSSQMATQDARDAAGIELLFYGDSLTELWRGTAWGYNSRLGPGIPAVFSRYFGQYRSVIAGAGGDTSNNLWWRIKNGELPVNHMPKVVVLMVGANDLTAAYAQCGTWDSNDYYGAAATITQQVKGIIETIHGTWSGTKIILLGILPRGTDYWDGGSGRTSWPNVLTPAINSLNENLKGLENDNLEVTYLYCGSGFTNSTGLNMNYIQDGQHPSVQGYEALGRCLSPLVAAYINNGSSNGTDAWPTSGSSSGNPGPPAYGGSGAVASFSSASGPQNPGNSNDGSSSGSSNGSSSNGGGNGGGNGGSQSGNNRNNGGGTAGPGGGGPGGPGGAGPGGPGGGGPGGPGGPGGAGPGGPGPNAGNSS</sequence>
<keyword evidence="4" id="KW-1185">Reference proteome</keyword>